<keyword evidence="5" id="KW-1185">Reference proteome</keyword>
<evidence type="ECO:0000256" key="1">
    <source>
        <dbReference type="ARBA" id="ARBA00004370"/>
    </source>
</evidence>
<dbReference type="PANTHER" id="PTHR13802:SF52">
    <property type="entry name" value="MUCIN-4"/>
    <property type="match status" value="1"/>
</dbReference>
<dbReference type="AlphaFoldDB" id="A0A915D8R9"/>
<name>A0A915D8R9_9BILA</name>
<protein>
    <submittedName>
        <fullName evidence="6">Galectin</fullName>
    </submittedName>
</protein>
<feature type="domain" description="Mucin-4-like C8-3" evidence="4">
    <location>
        <begin position="261"/>
        <end position="287"/>
    </location>
</feature>
<dbReference type="Proteomes" id="UP000887574">
    <property type="component" value="Unplaced"/>
</dbReference>
<accession>A0A915D8R9</accession>
<sequence>MMRSPRHDMMIQGRLEQPPPTIWEGDVRATILTGLAARDNQSSVVQVFARKDFRRWRYKTDVYVDGVRIFFDMPWKKIQTFQGVTLRNPPRNMNQSEIDIMFTTGVGIRIQESRGILNIIVALPEDYKEISVRELNQPIFDSSAWNIFLFQQPLNFRSFMIVQMAWSRIHCLEGDELTTPDCVTLQTNYPQTENDAKSVYYNFGEKWRLERNLHLSKLFQTEHKPIYDPLNWSFADPRYMPIFDPWRNTNYTIFESFVFNREEVRVSCQGVPSCEFDYLVTGRREIAWKHWTMRKN</sequence>
<dbReference type="PANTHER" id="PTHR13802">
    <property type="entry name" value="MUCIN 4-RELATED"/>
    <property type="match status" value="1"/>
</dbReference>
<evidence type="ECO:0000259" key="4">
    <source>
        <dbReference type="Pfam" id="PF23263"/>
    </source>
</evidence>
<dbReference type="InterPro" id="IPR051495">
    <property type="entry name" value="Epithelial_Barrier/Signaling"/>
</dbReference>
<evidence type="ECO:0000313" key="6">
    <source>
        <dbReference type="WBParaSite" id="jg16641"/>
    </source>
</evidence>
<dbReference type="Pfam" id="PF23263">
    <property type="entry name" value="C8-3_MUC4"/>
    <property type="match status" value="1"/>
</dbReference>
<proteinExistence type="predicted"/>
<dbReference type="WBParaSite" id="jg16641">
    <property type="protein sequence ID" value="jg16641"/>
    <property type="gene ID" value="jg16641"/>
</dbReference>
<keyword evidence="2" id="KW-0472">Membrane</keyword>
<dbReference type="GO" id="GO:0016020">
    <property type="term" value="C:membrane"/>
    <property type="evidence" value="ECO:0007669"/>
    <property type="project" value="UniProtKB-SubCell"/>
</dbReference>
<keyword evidence="3" id="KW-1015">Disulfide bond</keyword>
<evidence type="ECO:0000256" key="3">
    <source>
        <dbReference type="ARBA" id="ARBA00023157"/>
    </source>
</evidence>
<evidence type="ECO:0000313" key="5">
    <source>
        <dbReference type="Proteomes" id="UP000887574"/>
    </source>
</evidence>
<comment type="subcellular location">
    <subcellularLocation>
        <location evidence="1">Membrane</location>
    </subcellularLocation>
</comment>
<dbReference type="InterPro" id="IPR056619">
    <property type="entry name" value="C8-3_MUC4"/>
</dbReference>
<evidence type="ECO:0000256" key="2">
    <source>
        <dbReference type="ARBA" id="ARBA00023136"/>
    </source>
</evidence>
<organism evidence="5 6">
    <name type="scientific">Ditylenchus dipsaci</name>
    <dbReference type="NCBI Taxonomy" id="166011"/>
    <lineage>
        <taxon>Eukaryota</taxon>
        <taxon>Metazoa</taxon>
        <taxon>Ecdysozoa</taxon>
        <taxon>Nematoda</taxon>
        <taxon>Chromadorea</taxon>
        <taxon>Rhabditida</taxon>
        <taxon>Tylenchina</taxon>
        <taxon>Tylenchomorpha</taxon>
        <taxon>Sphaerularioidea</taxon>
        <taxon>Anguinidae</taxon>
        <taxon>Anguininae</taxon>
        <taxon>Ditylenchus</taxon>
    </lineage>
</organism>
<reference evidence="6" key="1">
    <citation type="submission" date="2022-11" db="UniProtKB">
        <authorList>
            <consortium name="WormBaseParasite"/>
        </authorList>
    </citation>
    <scope>IDENTIFICATION</scope>
</reference>